<keyword evidence="3" id="KW-0067">ATP-binding</keyword>
<keyword evidence="2" id="KW-0547">Nucleotide-binding</keyword>
<dbReference type="InterPro" id="IPR003439">
    <property type="entry name" value="ABC_transporter-like_ATP-bd"/>
</dbReference>
<keyword evidence="6" id="KW-1185">Reference proteome</keyword>
<evidence type="ECO:0000256" key="2">
    <source>
        <dbReference type="ARBA" id="ARBA00022741"/>
    </source>
</evidence>
<proteinExistence type="predicted"/>
<dbReference type="AlphaFoldDB" id="E3CUN8"/>
<name>E3CUN8_9BACT</name>
<sequence>MSAWLEASLQDRLGDFTLDVSLELGREVGVLFGPSGAGKSASLRSLAGLRRPRSGFIRLGGRTLFDAREGIFLPPRERRVGLCFQNLALFPHLTALENVAFGVAGAGRRKRLRAEEWLDKVHLEGLAERYPGQLSGGQRQRVALARALAAEPDLLLLDEPFSALDGPLRRSLRRELRRLHEETSVPLLYVTHQVEDLCALGSRVFVVRDGSLAGTFPVDRLFEADAGGEAWNALGWGNLLRGDLESTREEGWILNASWGALRLGARDGLTEGPATIFVPSDGVKVLYPNLPVDEELLDNVLEEGMVEELIPLAGVVRLEVASGGRLWQVEHPRSSLQRLDLRPGHPVRLAVPPRRIEVLRCGGATDESGEPAGLPMAEGAFCSSVGR</sequence>
<dbReference type="InterPro" id="IPR050334">
    <property type="entry name" value="Molybdenum_import_ModC"/>
</dbReference>
<keyword evidence="1" id="KW-0813">Transport</keyword>
<dbReference type="PaxDb" id="584708-Apau_0689"/>
<dbReference type="HOGENOM" id="CLU_000604_1_1_0"/>
<evidence type="ECO:0000256" key="1">
    <source>
        <dbReference type="ARBA" id="ARBA00022448"/>
    </source>
</evidence>
<dbReference type="PANTHER" id="PTHR43514:SF4">
    <property type="entry name" value="ABC TRANSPORTER I FAMILY MEMBER 10"/>
    <property type="match status" value="1"/>
</dbReference>
<protein>
    <submittedName>
        <fullName evidence="5">ABC transporter related protein</fullName>
    </submittedName>
</protein>
<dbReference type="PROSITE" id="PS50893">
    <property type="entry name" value="ABC_TRANSPORTER_2"/>
    <property type="match status" value="1"/>
</dbReference>
<dbReference type="SUPFAM" id="SSF50331">
    <property type="entry name" value="MOP-like"/>
    <property type="match status" value="1"/>
</dbReference>
<dbReference type="eggNOG" id="COG3842">
    <property type="taxonomic scope" value="Bacteria"/>
</dbReference>
<dbReference type="PANTHER" id="PTHR43514">
    <property type="entry name" value="ABC TRANSPORTER I FAMILY MEMBER 10"/>
    <property type="match status" value="1"/>
</dbReference>
<dbReference type="InterPro" id="IPR017871">
    <property type="entry name" value="ABC_transporter-like_CS"/>
</dbReference>
<accession>E3CUN8</accession>
<dbReference type="STRING" id="584708.Apau_0689"/>
<feature type="domain" description="ABC transporter" evidence="4">
    <location>
        <begin position="4"/>
        <end position="234"/>
    </location>
</feature>
<dbReference type="PROSITE" id="PS00211">
    <property type="entry name" value="ABC_TRANSPORTER_1"/>
    <property type="match status" value="1"/>
</dbReference>
<dbReference type="EMBL" id="CM001022">
    <property type="protein sequence ID" value="EFQ23118.1"/>
    <property type="molecule type" value="Genomic_DNA"/>
</dbReference>
<evidence type="ECO:0000256" key="3">
    <source>
        <dbReference type="ARBA" id="ARBA00022840"/>
    </source>
</evidence>
<gene>
    <name evidence="5" type="ORF">Apau_0689</name>
</gene>
<dbReference type="Pfam" id="PF00005">
    <property type="entry name" value="ABC_tran"/>
    <property type="match status" value="1"/>
</dbReference>
<dbReference type="RefSeq" id="WP_006300282.1">
    <property type="nucleotide sequence ID" value="NZ_CM001022.1"/>
</dbReference>
<dbReference type="GO" id="GO:0005524">
    <property type="term" value="F:ATP binding"/>
    <property type="evidence" value="ECO:0007669"/>
    <property type="project" value="UniProtKB-KW"/>
</dbReference>
<dbReference type="InterPro" id="IPR027417">
    <property type="entry name" value="P-loop_NTPase"/>
</dbReference>
<evidence type="ECO:0000259" key="4">
    <source>
        <dbReference type="PROSITE" id="PS50893"/>
    </source>
</evidence>
<dbReference type="InterPro" id="IPR003593">
    <property type="entry name" value="AAA+_ATPase"/>
</dbReference>
<dbReference type="InterPro" id="IPR008995">
    <property type="entry name" value="Mo/tungstate-bd_C_term_dom"/>
</dbReference>
<dbReference type="Proteomes" id="UP000005096">
    <property type="component" value="Chromosome"/>
</dbReference>
<evidence type="ECO:0000313" key="5">
    <source>
        <dbReference type="EMBL" id="EFQ23118.1"/>
    </source>
</evidence>
<dbReference type="GO" id="GO:0016887">
    <property type="term" value="F:ATP hydrolysis activity"/>
    <property type="evidence" value="ECO:0007669"/>
    <property type="project" value="InterPro"/>
</dbReference>
<reference evidence="5 6" key="1">
    <citation type="journal article" date="2010" name="Stand. Genomic Sci.">
        <title>Non-contiguous finished genome sequence of Aminomonas paucivorans type strain (GLU-3).</title>
        <authorList>
            <person name="Pitluck S."/>
            <person name="Yasawong M."/>
            <person name="Held B."/>
            <person name="Lapidus A."/>
            <person name="Nolan M."/>
            <person name="Copeland A."/>
            <person name="Lucas S."/>
            <person name="Del Rio T.G."/>
            <person name="Tice H."/>
            <person name="Cheng J.F."/>
            <person name="Chertkov O."/>
            <person name="Goodwin L."/>
            <person name="Tapia R."/>
            <person name="Han C."/>
            <person name="Liolios K."/>
            <person name="Ivanova N."/>
            <person name="Mavromatis K."/>
            <person name="Ovchinnikova G."/>
            <person name="Pati A."/>
            <person name="Chen A."/>
            <person name="Palaniappan K."/>
            <person name="Land M."/>
            <person name="Hauser L."/>
            <person name="Chang Y.J."/>
            <person name="Jeffries C.D."/>
            <person name="Pukall R."/>
            <person name="Spring S."/>
            <person name="Rohde M."/>
            <person name="Sikorski J."/>
            <person name="Goker M."/>
            <person name="Woyke T."/>
            <person name="Bristow J."/>
            <person name="Eisen J.A."/>
            <person name="Markowitz V."/>
            <person name="Hugenholtz P."/>
            <person name="Kyrpides N.C."/>
            <person name="Klenk H.P."/>
        </authorList>
    </citation>
    <scope>NUCLEOTIDE SEQUENCE [LARGE SCALE GENOMIC DNA]</scope>
    <source>
        <strain evidence="5 6">DSM 12260</strain>
    </source>
</reference>
<dbReference type="Gene3D" id="3.40.50.300">
    <property type="entry name" value="P-loop containing nucleotide triphosphate hydrolases"/>
    <property type="match status" value="1"/>
</dbReference>
<dbReference type="SUPFAM" id="SSF52540">
    <property type="entry name" value="P-loop containing nucleoside triphosphate hydrolases"/>
    <property type="match status" value="1"/>
</dbReference>
<dbReference type="SMART" id="SM00382">
    <property type="entry name" value="AAA"/>
    <property type="match status" value="1"/>
</dbReference>
<dbReference type="OrthoDB" id="9802264at2"/>
<evidence type="ECO:0000313" key="6">
    <source>
        <dbReference type="Proteomes" id="UP000005096"/>
    </source>
</evidence>
<organism evidence="5 6">
    <name type="scientific">Aminomonas paucivorans DSM 12260</name>
    <dbReference type="NCBI Taxonomy" id="584708"/>
    <lineage>
        <taxon>Bacteria</taxon>
        <taxon>Thermotogati</taxon>
        <taxon>Synergistota</taxon>
        <taxon>Synergistia</taxon>
        <taxon>Synergistales</taxon>
        <taxon>Synergistaceae</taxon>
        <taxon>Aminomonas</taxon>
    </lineage>
</organism>